<evidence type="ECO:0000313" key="2">
    <source>
        <dbReference type="Proteomes" id="UP000231279"/>
    </source>
</evidence>
<proteinExistence type="predicted"/>
<dbReference type="Proteomes" id="UP000231279">
    <property type="component" value="Unassembled WGS sequence"/>
</dbReference>
<dbReference type="InterPro" id="IPR003386">
    <property type="entry name" value="LACT/PDAT_acylTrfase"/>
</dbReference>
<dbReference type="GO" id="GO:0008970">
    <property type="term" value="F:phospholipase A1 activity"/>
    <property type="evidence" value="ECO:0007669"/>
    <property type="project" value="UniProtKB-EC"/>
</dbReference>
<keyword evidence="1" id="KW-0808">Transferase</keyword>
<dbReference type="EMBL" id="NKXS01000602">
    <property type="protein sequence ID" value="PIN23206.1"/>
    <property type="molecule type" value="Genomic_DNA"/>
</dbReference>
<accession>A0A2G9I0C9</accession>
<dbReference type="STRING" id="429701.A0A2G9I0C9"/>
<name>A0A2G9I0C9_9LAMI</name>
<dbReference type="GO" id="GO:0006629">
    <property type="term" value="P:lipid metabolic process"/>
    <property type="evidence" value="ECO:0007669"/>
    <property type="project" value="InterPro"/>
</dbReference>
<dbReference type="PANTHER" id="PTHR11440">
    <property type="entry name" value="LECITHIN-CHOLESTEROL ACYLTRANSFERASE-RELATED"/>
    <property type="match status" value="1"/>
</dbReference>
<gene>
    <name evidence="1" type="ORF">CDL12_04068</name>
</gene>
<dbReference type="Gene3D" id="3.40.50.1820">
    <property type="entry name" value="alpha/beta hydrolase"/>
    <property type="match status" value="1"/>
</dbReference>
<dbReference type="SUPFAM" id="SSF53474">
    <property type="entry name" value="alpha/beta-Hydrolases"/>
    <property type="match status" value="1"/>
</dbReference>
<comment type="caution">
    <text evidence="1">The sequence shown here is derived from an EMBL/GenBank/DDBJ whole genome shotgun (WGS) entry which is preliminary data.</text>
</comment>
<dbReference type="AlphaFoldDB" id="A0A2G9I0C9"/>
<keyword evidence="1" id="KW-0012">Acyltransferase</keyword>
<protein>
    <submittedName>
        <fullName evidence="1">Lecithin:cholesterol acyltransferase (LCAT)/Acyl-ceramide synthase</fullName>
        <ecNumber evidence="1">3.1.1.32</ecNumber>
    </submittedName>
</protein>
<dbReference type="OrthoDB" id="190846at2759"/>
<dbReference type="Pfam" id="PF02450">
    <property type="entry name" value="LCAT"/>
    <property type="match status" value="1"/>
</dbReference>
<reference evidence="2" key="1">
    <citation type="journal article" date="2018" name="Gigascience">
        <title>Genome assembly of the Pink Ipe (Handroanthus impetiginosus, Bignoniaceae), a highly valued, ecologically keystone Neotropical timber forest tree.</title>
        <authorList>
            <person name="Silva-Junior O.B."/>
            <person name="Grattapaglia D."/>
            <person name="Novaes E."/>
            <person name="Collevatti R.G."/>
        </authorList>
    </citation>
    <scope>NUCLEOTIDE SEQUENCE [LARGE SCALE GENOMIC DNA]</scope>
    <source>
        <strain evidence="2">cv. UFG-1</strain>
    </source>
</reference>
<sequence>MIRDFCRCFHGGGDFDSTDVADRDPVVLVSGIGGSILNSKPKKFGLEIRVWVRIFLADLEFRKKLWSKYNPETGYTEPLDDSTEIVVPKDDYGLYAIDILDPSLLIKCLHLSDVHHFHDMIDMLVGCGYKKGTTLFGYGYDFRQSNRIGQLIDGLKERLETAYKASGGRKVNIISHSMGGLLVSCFISFHSDIFSRYVNKWITLATPFQGAPGCINDSILTGVQFVDGFKSYFFVSRWSMHQLLVECPSVYEMLANADFNWKKQPEIQVWRKHCNNGETSAELEIYGSNECVYLFEEALKNNELNYNGKTVDLPFNFAILEWAAGTRELLNKTQLPEGVSFYNIYGTSFDTPFDVRYGSESSPIDDLSEICHSTPQYSYVDGDGTVPSESAMADNFDAVERVGVKASHRGLLNNEKVFQLIKNWLGVPSKVKGRHSKTAKVMDMHIR</sequence>
<keyword evidence="1" id="KW-0378">Hydrolase</keyword>
<keyword evidence="2" id="KW-1185">Reference proteome</keyword>
<organism evidence="1 2">
    <name type="scientific">Handroanthus impetiginosus</name>
    <dbReference type="NCBI Taxonomy" id="429701"/>
    <lineage>
        <taxon>Eukaryota</taxon>
        <taxon>Viridiplantae</taxon>
        <taxon>Streptophyta</taxon>
        <taxon>Embryophyta</taxon>
        <taxon>Tracheophyta</taxon>
        <taxon>Spermatophyta</taxon>
        <taxon>Magnoliopsida</taxon>
        <taxon>eudicotyledons</taxon>
        <taxon>Gunneridae</taxon>
        <taxon>Pentapetalae</taxon>
        <taxon>asterids</taxon>
        <taxon>lamiids</taxon>
        <taxon>Lamiales</taxon>
        <taxon>Bignoniaceae</taxon>
        <taxon>Crescentiina</taxon>
        <taxon>Tabebuia alliance</taxon>
        <taxon>Handroanthus</taxon>
    </lineage>
</organism>
<dbReference type="EC" id="3.1.1.32" evidence="1"/>
<dbReference type="GO" id="GO:0008374">
    <property type="term" value="F:O-acyltransferase activity"/>
    <property type="evidence" value="ECO:0007669"/>
    <property type="project" value="InterPro"/>
</dbReference>
<evidence type="ECO:0000313" key="1">
    <source>
        <dbReference type="EMBL" id="PIN23206.1"/>
    </source>
</evidence>
<dbReference type="InterPro" id="IPR029058">
    <property type="entry name" value="AB_hydrolase_fold"/>
</dbReference>